<comment type="caution">
    <text evidence="4">The sequence shown here is derived from an EMBL/GenBank/DDBJ whole genome shotgun (WGS) entry which is preliminary data.</text>
</comment>
<keyword evidence="5" id="KW-1185">Reference proteome</keyword>
<sequence length="310" mass="34552">MRTRCLFLSLALLTGYTALAQDAAPDEARPATRPVHINAGDKEFIKGYMTRYKSGLVNLPKDKAILLNYVELSLRRNGLPVELKNLVIVESYLEHKTVSAAGAAGPWQLMPGTATGSGLVVNDVLDERFDLIKSTAVATKLLKLLHKRYGSWELAVAAYNCGVGRVDNAIQRANSRMYWDVEPFLPAETRNHVKKFMASSSVTDGRIPESGMQTELKAYKDTLSEKGLETEELNASYRIDVIAEKTGIPESQIRSLNPDFETRVAENASYMLVLPKEKMQDFRYMKNDILKASIEKNVAERMEAGNSETE</sequence>
<dbReference type="EMBL" id="PYGD01000002">
    <property type="protein sequence ID" value="PSK93335.1"/>
    <property type="molecule type" value="Genomic_DNA"/>
</dbReference>
<evidence type="ECO:0000313" key="4">
    <source>
        <dbReference type="EMBL" id="PSK93335.1"/>
    </source>
</evidence>
<dbReference type="InterPro" id="IPR008258">
    <property type="entry name" value="Transglycosylase_SLT_dom_1"/>
</dbReference>
<feature type="chain" id="PRO_5015151742" evidence="2">
    <location>
        <begin position="21"/>
        <end position="310"/>
    </location>
</feature>
<gene>
    <name evidence="4" type="ORF">B0I18_102305</name>
</gene>
<evidence type="ECO:0000313" key="5">
    <source>
        <dbReference type="Proteomes" id="UP000240572"/>
    </source>
</evidence>
<dbReference type="OrthoDB" id="9815002at2"/>
<dbReference type="Pfam" id="PF01464">
    <property type="entry name" value="SLT"/>
    <property type="match status" value="1"/>
</dbReference>
<dbReference type="Gene3D" id="1.10.530.10">
    <property type="match status" value="1"/>
</dbReference>
<dbReference type="Proteomes" id="UP000240572">
    <property type="component" value="Unassembled WGS sequence"/>
</dbReference>
<dbReference type="CDD" id="cd16894">
    <property type="entry name" value="MltD-like"/>
    <property type="match status" value="1"/>
</dbReference>
<organism evidence="4 5">
    <name type="scientific">Taibaiella chishuiensis</name>
    <dbReference type="NCBI Taxonomy" id="1434707"/>
    <lineage>
        <taxon>Bacteria</taxon>
        <taxon>Pseudomonadati</taxon>
        <taxon>Bacteroidota</taxon>
        <taxon>Chitinophagia</taxon>
        <taxon>Chitinophagales</taxon>
        <taxon>Chitinophagaceae</taxon>
        <taxon>Taibaiella</taxon>
    </lineage>
</organism>
<dbReference type="InterPro" id="IPR023346">
    <property type="entry name" value="Lysozyme-like_dom_sf"/>
</dbReference>
<proteinExistence type="inferred from homology"/>
<dbReference type="AlphaFoldDB" id="A0A2P8D7X3"/>
<accession>A0A2P8D7X3</accession>
<feature type="signal peptide" evidence="2">
    <location>
        <begin position="1"/>
        <end position="20"/>
    </location>
</feature>
<dbReference type="PANTHER" id="PTHR37423">
    <property type="entry name" value="SOLUBLE LYTIC MUREIN TRANSGLYCOSYLASE-RELATED"/>
    <property type="match status" value="1"/>
</dbReference>
<evidence type="ECO:0000259" key="3">
    <source>
        <dbReference type="Pfam" id="PF01464"/>
    </source>
</evidence>
<keyword evidence="2" id="KW-0732">Signal</keyword>
<dbReference type="SUPFAM" id="SSF53955">
    <property type="entry name" value="Lysozyme-like"/>
    <property type="match status" value="1"/>
</dbReference>
<feature type="domain" description="Transglycosylase SLT" evidence="3">
    <location>
        <begin position="74"/>
        <end position="178"/>
    </location>
</feature>
<name>A0A2P8D7X3_9BACT</name>
<reference evidence="4 5" key="1">
    <citation type="submission" date="2018-03" db="EMBL/GenBank/DDBJ databases">
        <title>Genomic Encyclopedia of Type Strains, Phase III (KMG-III): the genomes of soil and plant-associated and newly described type strains.</title>
        <authorList>
            <person name="Whitman W."/>
        </authorList>
    </citation>
    <scope>NUCLEOTIDE SEQUENCE [LARGE SCALE GENOMIC DNA]</scope>
    <source>
        <strain evidence="4 5">CGMCC 1.12700</strain>
    </source>
</reference>
<dbReference type="PANTHER" id="PTHR37423:SF2">
    <property type="entry name" value="MEMBRANE-BOUND LYTIC MUREIN TRANSGLYCOSYLASE C"/>
    <property type="match status" value="1"/>
</dbReference>
<protein>
    <submittedName>
        <fullName evidence="4">Membrane-bound lytic murein transglycosylase D</fullName>
    </submittedName>
</protein>
<comment type="similarity">
    <text evidence="1">Belongs to the transglycosylase Slt family.</text>
</comment>
<evidence type="ECO:0000256" key="1">
    <source>
        <dbReference type="ARBA" id="ARBA00007734"/>
    </source>
</evidence>
<dbReference type="RefSeq" id="WP_106522347.1">
    <property type="nucleotide sequence ID" value="NZ_PYGD01000002.1"/>
</dbReference>
<evidence type="ECO:0000256" key="2">
    <source>
        <dbReference type="SAM" id="SignalP"/>
    </source>
</evidence>